<dbReference type="OrthoDB" id="9801817at2"/>
<reference evidence="2" key="1">
    <citation type="submission" date="2016-07" db="EMBL/GenBank/DDBJ databases">
        <title>Microvirga ossetica sp. nov. a new species of rhizobia isolated from root nodules of the legume species Vicia alpestris Steven originated from North Ossetia region in the Caucasus.</title>
        <authorList>
            <person name="Safronova V.I."/>
            <person name="Kuznetsova I.G."/>
            <person name="Sazanova A.L."/>
            <person name="Belimov A."/>
            <person name="Andronov E."/>
            <person name="Osledkin Y.S."/>
            <person name="Onishchuk O.P."/>
            <person name="Kurchak O.N."/>
            <person name="Shaposhnikov A.I."/>
            <person name="Willems A."/>
            <person name="Tikhonovich I.A."/>
        </authorList>
    </citation>
    <scope>NUCLEOTIDE SEQUENCE [LARGE SCALE GENOMIC DNA]</scope>
    <source>
        <strain evidence="2">V5/3M</strain>
    </source>
</reference>
<sequence length="332" mass="34793">MIVLSDRDVLSLLPMADAIEVVANAMVAVSAGAANLPLRSVVDVGAPNMMGVMPGALMPGNGRIEACFGVKLVSLFPNNPDAGYSSHQGAIVLFEPEHGSAIAMMNAGLLTAIRTAAASAVATRSLARPDCRTLAIVGAGEQAEHHLEGMLCVRPSLRELRVVGRRREKAEAFASHAAQHHPSLAVSVFDDVRSAVVGADLICTVTSSAEPVLMGEWVAPGTHLNVVGASIPSKREIDEETVARSRLYVDYRPSTFAQAGEVIRALESGRIERGHVLAEIGEVLAGKAAGRGTPDEITLYRSLGIAAQDLACASHCLREAKARNLGIEASLT</sequence>
<comment type="similarity">
    <text evidence="1">Belongs to the ornithine cyclodeaminase/mu-crystallin family.</text>
</comment>
<dbReference type="EMBL" id="CP016616">
    <property type="protein sequence ID" value="ANY81042.1"/>
    <property type="molecule type" value="Genomic_DNA"/>
</dbReference>
<evidence type="ECO:0000256" key="1">
    <source>
        <dbReference type="ARBA" id="ARBA00008903"/>
    </source>
</evidence>
<dbReference type="SUPFAM" id="SSF51735">
    <property type="entry name" value="NAD(P)-binding Rossmann-fold domains"/>
    <property type="match status" value="1"/>
</dbReference>
<dbReference type="RefSeq" id="WP_099512111.1">
    <property type="nucleotide sequence ID" value="NZ_CP016616.1"/>
</dbReference>
<accession>A0A1B2EMH0</accession>
<dbReference type="FunFam" id="3.40.50.720:FF:000311">
    <property type="entry name" value="Ornithine cyclodeaminase"/>
    <property type="match status" value="1"/>
</dbReference>
<dbReference type="PIRSF" id="PIRSF001439">
    <property type="entry name" value="CryM"/>
    <property type="match status" value="1"/>
</dbReference>
<evidence type="ECO:0000313" key="2">
    <source>
        <dbReference type="EMBL" id="ANY81042.1"/>
    </source>
</evidence>
<dbReference type="GO" id="GO:0016491">
    <property type="term" value="F:oxidoreductase activity"/>
    <property type="evidence" value="ECO:0007669"/>
    <property type="project" value="UniProtKB-ARBA"/>
</dbReference>
<gene>
    <name evidence="2" type="ORF">BB934_24785</name>
</gene>
<name>A0A1B2EMH0_9HYPH</name>
<dbReference type="PANTHER" id="PTHR13812">
    <property type="entry name" value="KETIMINE REDUCTASE MU-CRYSTALLIN"/>
    <property type="match status" value="1"/>
</dbReference>
<dbReference type="AlphaFoldDB" id="A0A1B2EMH0"/>
<dbReference type="GO" id="GO:0019752">
    <property type="term" value="P:carboxylic acid metabolic process"/>
    <property type="evidence" value="ECO:0007669"/>
    <property type="project" value="UniProtKB-ARBA"/>
</dbReference>
<dbReference type="Pfam" id="PF02423">
    <property type="entry name" value="OCD_Mu_crystall"/>
    <property type="match status" value="1"/>
</dbReference>
<dbReference type="PANTHER" id="PTHR13812:SF19">
    <property type="entry name" value="KETIMINE REDUCTASE MU-CRYSTALLIN"/>
    <property type="match status" value="1"/>
</dbReference>
<dbReference type="Gene3D" id="3.40.50.720">
    <property type="entry name" value="NAD(P)-binding Rossmann-like Domain"/>
    <property type="match status" value="1"/>
</dbReference>
<dbReference type="Gene3D" id="3.30.1780.10">
    <property type="entry name" value="ornithine cyclodeaminase, domain 1"/>
    <property type="match status" value="1"/>
</dbReference>
<proteinExistence type="inferred from homology"/>
<dbReference type="InterPro" id="IPR023401">
    <property type="entry name" value="ODC_N"/>
</dbReference>
<organism evidence="2">
    <name type="scientific">Microvirga ossetica</name>
    <dbReference type="NCBI Taxonomy" id="1882682"/>
    <lineage>
        <taxon>Bacteria</taxon>
        <taxon>Pseudomonadati</taxon>
        <taxon>Pseudomonadota</taxon>
        <taxon>Alphaproteobacteria</taxon>
        <taxon>Hyphomicrobiales</taxon>
        <taxon>Methylobacteriaceae</taxon>
        <taxon>Microvirga</taxon>
    </lineage>
</organism>
<dbReference type="InterPro" id="IPR036291">
    <property type="entry name" value="NAD(P)-bd_dom_sf"/>
</dbReference>
<dbReference type="GO" id="GO:0005737">
    <property type="term" value="C:cytoplasm"/>
    <property type="evidence" value="ECO:0007669"/>
    <property type="project" value="TreeGrafter"/>
</dbReference>
<dbReference type="InterPro" id="IPR003462">
    <property type="entry name" value="ODC_Mu_crystall"/>
</dbReference>
<protein>
    <submittedName>
        <fullName evidence="2">Ornithine cyclodeaminase</fullName>
    </submittedName>
</protein>
<dbReference type="KEGG" id="moc:BB934_24785"/>